<dbReference type="InterPro" id="IPR007630">
    <property type="entry name" value="RNA_pol_sigma70_r4"/>
</dbReference>
<dbReference type="InterPro" id="IPR000943">
    <property type="entry name" value="RNA_pol_sigma70"/>
</dbReference>
<gene>
    <name evidence="3" type="ORF">A2837_01310</name>
</gene>
<feature type="domain" description="HTH HARE-type" evidence="2">
    <location>
        <begin position="216"/>
        <end position="278"/>
    </location>
</feature>
<dbReference type="GO" id="GO:0003700">
    <property type="term" value="F:DNA-binding transcription factor activity"/>
    <property type="evidence" value="ECO:0007669"/>
    <property type="project" value="InterPro"/>
</dbReference>
<protein>
    <recommendedName>
        <fullName evidence="2">HTH HARE-type domain-containing protein</fullName>
    </recommendedName>
</protein>
<keyword evidence="1" id="KW-0804">Transcription</keyword>
<dbReference type="Gene3D" id="1.10.10.1250">
    <property type="entry name" value="RNA polymerase, subunit delta, N-terminal domain"/>
    <property type="match status" value="1"/>
</dbReference>
<dbReference type="InterPro" id="IPR050239">
    <property type="entry name" value="Sigma-70_RNA_pol_init_factors"/>
</dbReference>
<dbReference type="Proteomes" id="UP000176322">
    <property type="component" value="Unassembled WGS sequence"/>
</dbReference>
<proteinExistence type="predicted"/>
<dbReference type="SUPFAM" id="SSF88659">
    <property type="entry name" value="Sigma3 and sigma4 domains of RNA polymerase sigma factors"/>
    <property type="match status" value="1"/>
</dbReference>
<dbReference type="InterPro" id="IPR007759">
    <property type="entry name" value="Asxl_HARE-HTH"/>
</dbReference>
<dbReference type="PANTHER" id="PTHR30603:SF47">
    <property type="entry name" value="RNA POLYMERASE SIGMA FACTOR SIGD, CHLOROPLASTIC"/>
    <property type="match status" value="1"/>
</dbReference>
<dbReference type="InterPro" id="IPR013324">
    <property type="entry name" value="RNA_pol_sigma_r3/r4-like"/>
</dbReference>
<dbReference type="PANTHER" id="PTHR30603">
    <property type="entry name" value="RNA POLYMERASE SIGMA FACTOR RPO"/>
    <property type="match status" value="1"/>
</dbReference>
<dbReference type="EMBL" id="MFKO01000002">
    <property type="protein sequence ID" value="OGG41834.1"/>
    <property type="molecule type" value="Genomic_DNA"/>
</dbReference>
<dbReference type="Pfam" id="PF04545">
    <property type="entry name" value="Sigma70_r4"/>
    <property type="match status" value="1"/>
</dbReference>
<dbReference type="PRINTS" id="PR00046">
    <property type="entry name" value="SIGMA70FCT"/>
</dbReference>
<sequence>MITFKPKQITKKLLSALPERARDVLTKRYGLGNDTESFTLESIGQAYGITRERVRQIEAYGITSIQKSPIYGEYKEVFDELHRLIEELGGGFIAEDHLLEALSSDQSTRNHIYFLLIVGDPFYRAKENNSYAHRWFTEREKADTVEKALRNVHQSLERDQLVSEEDILARFKEQLIGLADKYNEDVLKRWLMVSKDISRNPLGEWGHTTSPNVKVKGIRDYAYLVVKRHGSPMHFREVANMIEQLFERKAHVATTHNELIKDKRFVLVGRGLYALSEWGYSAGVVKDVLRDILEKHGPLTRDEIIDKVRKERYVKDNTIVVNLQDTNLFKRLANGAYALVTE</sequence>
<evidence type="ECO:0000259" key="2">
    <source>
        <dbReference type="PROSITE" id="PS51913"/>
    </source>
</evidence>
<dbReference type="InterPro" id="IPR036388">
    <property type="entry name" value="WH-like_DNA-bd_sf"/>
</dbReference>
<dbReference type="GO" id="GO:0006352">
    <property type="term" value="P:DNA-templated transcription initiation"/>
    <property type="evidence" value="ECO:0007669"/>
    <property type="project" value="InterPro"/>
</dbReference>
<dbReference type="PROSITE" id="PS51913">
    <property type="entry name" value="HTH_HARE"/>
    <property type="match status" value="1"/>
</dbReference>
<name>A0A1F6BY10_9BACT</name>
<organism evidence="3 4">
    <name type="scientific">Candidatus Kaiserbacteria bacterium RIFCSPHIGHO2_01_FULL_46_22</name>
    <dbReference type="NCBI Taxonomy" id="1798475"/>
    <lineage>
        <taxon>Bacteria</taxon>
        <taxon>Candidatus Kaiseribacteriota</taxon>
    </lineage>
</organism>
<comment type="caution">
    <text evidence="3">The sequence shown here is derived from an EMBL/GenBank/DDBJ whole genome shotgun (WGS) entry which is preliminary data.</text>
</comment>
<dbReference type="CDD" id="cd06171">
    <property type="entry name" value="Sigma70_r4"/>
    <property type="match status" value="1"/>
</dbReference>
<accession>A0A1F6BY10</accession>
<dbReference type="STRING" id="1798475.A2837_01310"/>
<dbReference type="AlphaFoldDB" id="A0A1F6BY10"/>
<dbReference type="Gene3D" id="1.10.10.10">
    <property type="entry name" value="Winged helix-like DNA-binding domain superfamily/Winged helix DNA-binding domain"/>
    <property type="match status" value="1"/>
</dbReference>
<evidence type="ECO:0000313" key="3">
    <source>
        <dbReference type="EMBL" id="OGG41834.1"/>
    </source>
</evidence>
<dbReference type="InterPro" id="IPR038087">
    <property type="entry name" value="RNAP_delta_N_dom_sf"/>
</dbReference>
<evidence type="ECO:0000313" key="4">
    <source>
        <dbReference type="Proteomes" id="UP000176322"/>
    </source>
</evidence>
<evidence type="ECO:0000256" key="1">
    <source>
        <dbReference type="ARBA" id="ARBA00023163"/>
    </source>
</evidence>
<reference evidence="3 4" key="1">
    <citation type="journal article" date="2016" name="Nat. Commun.">
        <title>Thousands of microbial genomes shed light on interconnected biogeochemical processes in an aquifer system.</title>
        <authorList>
            <person name="Anantharaman K."/>
            <person name="Brown C.T."/>
            <person name="Hug L.A."/>
            <person name="Sharon I."/>
            <person name="Castelle C.J."/>
            <person name="Probst A.J."/>
            <person name="Thomas B.C."/>
            <person name="Singh A."/>
            <person name="Wilkins M.J."/>
            <person name="Karaoz U."/>
            <person name="Brodie E.L."/>
            <person name="Williams K.H."/>
            <person name="Hubbard S.S."/>
            <person name="Banfield J.F."/>
        </authorList>
    </citation>
    <scope>NUCLEOTIDE SEQUENCE [LARGE SCALE GENOMIC DNA]</scope>
</reference>